<proteinExistence type="predicted"/>
<dbReference type="InterPro" id="IPR050483">
    <property type="entry name" value="CoA-transferase_III_domain"/>
</dbReference>
<evidence type="ECO:0000256" key="1">
    <source>
        <dbReference type="ARBA" id="ARBA00022679"/>
    </source>
</evidence>
<dbReference type="Pfam" id="PF02515">
    <property type="entry name" value="CoA_transf_3"/>
    <property type="match status" value="1"/>
</dbReference>
<keyword evidence="1 2" id="KW-0808">Transferase</keyword>
<gene>
    <name evidence="2" type="ORF">H9X83_12915</name>
</gene>
<evidence type="ECO:0000313" key="2">
    <source>
        <dbReference type="EMBL" id="MBM6879015.1"/>
    </source>
</evidence>
<feature type="non-terminal residue" evidence="2">
    <location>
        <position position="90"/>
    </location>
</feature>
<dbReference type="PANTHER" id="PTHR48207">
    <property type="entry name" value="SUCCINATE--HYDROXYMETHYLGLUTARATE COA-TRANSFERASE"/>
    <property type="match status" value="1"/>
</dbReference>
<dbReference type="SUPFAM" id="SSF89796">
    <property type="entry name" value="CoA-transferase family III (CaiB/BaiF)"/>
    <property type="match status" value="1"/>
</dbReference>
<comment type="caution">
    <text evidence="2">The sequence shown here is derived from an EMBL/GenBank/DDBJ whole genome shotgun (WGS) entry which is preliminary data.</text>
</comment>
<dbReference type="InterPro" id="IPR023606">
    <property type="entry name" value="CoA-Trfase_III_dom_1_sf"/>
</dbReference>
<name>A0ABS2GD59_9FIRM</name>
<sequence length="90" mass="9548">MASSILEGIRVVDLTQNVAGPFCTQILADLGAEIVKVERPRGGDDTRAWMPPEIGAEAATFLALNRGKQSVAIDMSAPQGRDIVARLAKT</sequence>
<dbReference type="InterPro" id="IPR003673">
    <property type="entry name" value="CoA-Trfase_fam_III"/>
</dbReference>
<dbReference type="Proteomes" id="UP000729290">
    <property type="component" value="Unassembled WGS sequence"/>
</dbReference>
<reference evidence="2 3" key="1">
    <citation type="journal article" date="2021" name="Sci. Rep.">
        <title>The distribution of antibiotic resistance genes in chicken gut microbiota commensals.</title>
        <authorList>
            <person name="Juricova H."/>
            <person name="Matiasovicova J."/>
            <person name="Kubasova T."/>
            <person name="Cejkova D."/>
            <person name="Rychlik I."/>
        </authorList>
    </citation>
    <scope>NUCLEOTIDE SEQUENCE [LARGE SCALE GENOMIC DNA]</scope>
    <source>
        <strain evidence="2 3">An431b</strain>
    </source>
</reference>
<protein>
    <submittedName>
        <fullName evidence="2">CoA transferase</fullName>
    </submittedName>
</protein>
<accession>A0ABS2GD59</accession>
<dbReference type="Gene3D" id="3.40.50.10540">
    <property type="entry name" value="Crotonobetainyl-coa:carnitine coa-transferase, domain 1"/>
    <property type="match status" value="1"/>
</dbReference>
<dbReference type="EMBL" id="JACSNV010000065">
    <property type="protein sequence ID" value="MBM6879015.1"/>
    <property type="molecule type" value="Genomic_DNA"/>
</dbReference>
<organism evidence="2 3">
    <name type="scientific">Anaerotignum lactatifermentans</name>
    <dbReference type="NCBI Taxonomy" id="160404"/>
    <lineage>
        <taxon>Bacteria</taxon>
        <taxon>Bacillati</taxon>
        <taxon>Bacillota</taxon>
        <taxon>Clostridia</taxon>
        <taxon>Lachnospirales</taxon>
        <taxon>Anaerotignaceae</taxon>
        <taxon>Anaerotignum</taxon>
    </lineage>
</organism>
<keyword evidence="3" id="KW-1185">Reference proteome</keyword>
<dbReference type="GO" id="GO:0016740">
    <property type="term" value="F:transferase activity"/>
    <property type="evidence" value="ECO:0007669"/>
    <property type="project" value="UniProtKB-KW"/>
</dbReference>
<dbReference type="PANTHER" id="PTHR48207:SF3">
    <property type="entry name" value="SUCCINATE--HYDROXYMETHYLGLUTARATE COA-TRANSFERASE"/>
    <property type="match status" value="1"/>
</dbReference>
<evidence type="ECO:0000313" key="3">
    <source>
        <dbReference type="Proteomes" id="UP000729290"/>
    </source>
</evidence>